<evidence type="ECO:0000256" key="2">
    <source>
        <dbReference type="ARBA" id="ARBA00011541"/>
    </source>
</evidence>
<dbReference type="SUPFAM" id="SSF47807">
    <property type="entry name" value="5' to 3' exonuclease, C-terminal subdomain"/>
    <property type="match status" value="1"/>
</dbReference>
<evidence type="ECO:0000256" key="15">
    <source>
        <dbReference type="RuleBase" id="RU004460"/>
    </source>
</evidence>
<dbReference type="GO" id="GO:0006261">
    <property type="term" value="P:DNA-templated DNA replication"/>
    <property type="evidence" value="ECO:0007669"/>
    <property type="project" value="UniProtKB-UniRule"/>
</dbReference>
<keyword evidence="6 15" id="KW-0548">Nucleotidyltransferase</keyword>
<keyword evidence="8" id="KW-0540">Nuclease</keyword>
<dbReference type="Pfam" id="PF00476">
    <property type="entry name" value="DNA_pol_A"/>
    <property type="match status" value="1"/>
</dbReference>
<dbReference type="PANTHER" id="PTHR10133:SF27">
    <property type="entry name" value="DNA POLYMERASE NU"/>
    <property type="match status" value="1"/>
</dbReference>
<dbReference type="GO" id="GO:0006302">
    <property type="term" value="P:double-strand break repair"/>
    <property type="evidence" value="ECO:0007669"/>
    <property type="project" value="TreeGrafter"/>
</dbReference>
<dbReference type="GO" id="GO:0003677">
    <property type="term" value="F:DNA binding"/>
    <property type="evidence" value="ECO:0007669"/>
    <property type="project" value="UniProtKB-UniRule"/>
</dbReference>
<dbReference type="NCBIfam" id="TIGR00593">
    <property type="entry name" value="pola"/>
    <property type="match status" value="1"/>
</dbReference>
<dbReference type="FunFam" id="1.20.1060.10:FF:000001">
    <property type="entry name" value="DNA polymerase I"/>
    <property type="match status" value="1"/>
</dbReference>
<protein>
    <recommendedName>
        <fullName evidence="4 14">DNA polymerase I</fullName>
        <ecNumber evidence="3 14">2.7.7.7</ecNumber>
    </recommendedName>
</protein>
<dbReference type="InterPro" id="IPR012337">
    <property type="entry name" value="RNaseH-like_sf"/>
</dbReference>
<keyword evidence="15" id="KW-0269">Exonuclease</keyword>
<dbReference type="PRINTS" id="PR00868">
    <property type="entry name" value="DNAPOLI"/>
</dbReference>
<dbReference type="InterPro" id="IPR036279">
    <property type="entry name" value="5-3_exonuclease_C_sf"/>
</dbReference>
<dbReference type="EMBL" id="JABVCQ010000003">
    <property type="protein sequence ID" value="MBB1124913.1"/>
    <property type="molecule type" value="Genomic_DNA"/>
</dbReference>
<dbReference type="CDD" id="cd09898">
    <property type="entry name" value="H3TH_53EXO"/>
    <property type="match status" value="1"/>
</dbReference>
<dbReference type="CDD" id="cd08637">
    <property type="entry name" value="DNA_pol_A_pol_I_C"/>
    <property type="match status" value="1"/>
</dbReference>
<evidence type="ECO:0000256" key="13">
    <source>
        <dbReference type="ARBA" id="ARBA00049244"/>
    </source>
</evidence>
<keyword evidence="11 15" id="KW-0238">DNA-binding</keyword>
<dbReference type="GO" id="GO:0003887">
    <property type="term" value="F:DNA-directed DNA polymerase activity"/>
    <property type="evidence" value="ECO:0007669"/>
    <property type="project" value="UniProtKB-UniRule"/>
</dbReference>
<dbReference type="InterPro" id="IPR036397">
    <property type="entry name" value="RNaseH_sf"/>
</dbReference>
<dbReference type="InterPro" id="IPR018320">
    <property type="entry name" value="DNA_polymerase_1"/>
</dbReference>
<dbReference type="AlphaFoldDB" id="A0A839H3T4"/>
<evidence type="ECO:0000256" key="4">
    <source>
        <dbReference type="ARBA" id="ARBA00020311"/>
    </source>
</evidence>
<gene>
    <name evidence="15 18" type="primary">polA</name>
    <name evidence="18" type="ORF">HUK38_01535</name>
</gene>
<dbReference type="Pfam" id="PF01367">
    <property type="entry name" value="5_3_exonuc"/>
    <property type="match status" value="1"/>
</dbReference>
<dbReference type="SMART" id="SM00475">
    <property type="entry name" value="53EXOc"/>
    <property type="match status" value="1"/>
</dbReference>
<evidence type="ECO:0000256" key="1">
    <source>
        <dbReference type="ARBA" id="ARBA00007705"/>
    </source>
</evidence>
<dbReference type="Gene3D" id="3.40.50.1010">
    <property type="entry name" value="5'-nuclease"/>
    <property type="match status" value="1"/>
</dbReference>
<keyword evidence="9 15" id="KW-0227">DNA damage</keyword>
<evidence type="ECO:0000256" key="5">
    <source>
        <dbReference type="ARBA" id="ARBA00022679"/>
    </source>
</evidence>
<dbReference type="SUPFAM" id="SSF88723">
    <property type="entry name" value="PIN domain-like"/>
    <property type="match status" value="1"/>
</dbReference>
<dbReference type="InterPro" id="IPR019760">
    <property type="entry name" value="DNA-dir_DNA_pol_A_CS"/>
</dbReference>
<dbReference type="InterPro" id="IPR001098">
    <property type="entry name" value="DNA-dir_DNA_pol_A_palm_dom"/>
</dbReference>
<accession>A0A839H3T4</accession>
<dbReference type="InterPro" id="IPR008918">
    <property type="entry name" value="HhH2"/>
</dbReference>
<comment type="caution">
    <text evidence="18">The sequence shown here is derived from an EMBL/GenBank/DDBJ whole genome shotgun (WGS) entry which is preliminary data.</text>
</comment>
<dbReference type="InterPro" id="IPR043502">
    <property type="entry name" value="DNA/RNA_pol_sf"/>
</dbReference>
<dbReference type="Pfam" id="PF02739">
    <property type="entry name" value="5_3_exonuc_N"/>
    <property type="match status" value="1"/>
</dbReference>
<dbReference type="RefSeq" id="WP_182582027.1">
    <property type="nucleotide sequence ID" value="NZ_JABVCQ010000003.1"/>
</dbReference>
<dbReference type="NCBIfam" id="NF004397">
    <property type="entry name" value="PRK05755.1"/>
    <property type="match status" value="1"/>
</dbReference>
<dbReference type="GO" id="GO:0008409">
    <property type="term" value="F:5'-3' exonuclease activity"/>
    <property type="evidence" value="ECO:0007669"/>
    <property type="project" value="UniProtKB-UniRule"/>
</dbReference>
<comment type="function">
    <text evidence="15">In addition to polymerase activity, this DNA polymerase exhibits 5'-3' exonuclease activity.</text>
</comment>
<comment type="similarity">
    <text evidence="1 15">Belongs to the DNA polymerase type-A family.</text>
</comment>
<dbReference type="InterPro" id="IPR020046">
    <property type="entry name" value="5-3_exonucl_a-hlix_arch_N"/>
</dbReference>
<dbReference type="PROSITE" id="PS00447">
    <property type="entry name" value="DNA_POLYMERASE_A"/>
    <property type="match status" value="1"/>
</dbReference>
<evidence type="ECO:0000256" key="12">
    <source>
        <dbReference type="ARBA" id="ARBA00023204"/>
    </source>
</evidence>
<dbReference type="Gene3D" id="3.30.420.10">
    <property type="entry name" value="Ribonuclease H-like superfamily/Ribonuclease H"/>
    <property type="match status" value="1"/>
</dbReference>
<dbReference type="Proteomes" id="UP000548632">
    <property type="component" value="Unassembled WGS sequence"/>
</dbReference>
<keyword evidence="10 15" id="KW-0239">DNA-directed DNA polymerase</keyword>
<evidence type="ECO:0000259" key="16">
    <source>
        <dbReference type="SMART" id="SM00475"/>
    </source>
</evidence>
<evidence type="ECO:0000256" key="8">
    <source>
        <dbReference type="ARBA" id="ARBA00022722"/>
    </source>
</evidence>
<evidence type="ECO:0000256" key="3">
    <source>
        <dbReference type="ARBA" id="ARBA00012417"/>
    </source>
</evidence>
<dbReference type="EC" id="2.7.7.7" evidence="3 14"/>
<evidence type="ECO:0000256" key="7">
    <source>
        <dbReference type="ARBA" id="ARBA00022705"/>
    </source>
</evidence>
<evidence type="ECO:0000256" key="6">
    <source>
        <dbReference type="ARBA" id="ARBA00022695"/>
    </source>
</evidence>
<dbReference type="PANTHER" id="PTHR10133">
    <property type="entry name" value="DNA POLYMERASE I"/>
    <property type="match status" value="1"/>
</dbReference>
<keyword evidence="19" id="KW-1185">Reference proteome</keyword>
<keyword evidence="7 15" id="KW-0235">DNA replication</keyword>
<dbReference type="Gene3D" id="1.20.1060.10">
    <property type="entry name" value="Taq DNA Polymerase, Chain T, domain 4"/>
    <property type="match status" value="1"/>
</dbReference>
<sequence length="901" mass="99210">MKTTAPLLILIDASGYLFRAYHGLPKLTNAHGEPTGALIGVLNSLHKSLNQYQYDYLGVVFDTPEPTFRDQLFSEYKANRPPSPNDLIAQIAPLQLIIRALGYPLLIMPGIEADDVIGSLATHATAAGFTTLIFTSDKDLAQLVNDHVTLFDPVSERHLDRDGVIAKFGVAPERIADYLTLVGDPSDNLPGVPHCGAKTAAKWLATYGDLDGIVANAATISGRVGDSLRSVIHQLPLMRQLVTIDCQLPAMPELTELKPQPPDYDSLRNWYTRLEARRLLATLPPAPSHSIHTAPRYLRVSNADSFNHAVALLTQTTQCAVTIFTDDATDWRRNHHDQVNHITGIAFAIHSASDSATVEVHSANTIIDIPFNSTDTALDRATIITALQPLLSAAQTVLIVQDLKRHLHLCAQLGIAIVGTIHDVLLAEYVFNGRVRHTSPAPSDPEFTSDQSTAQLTLIDLTTQSVLPHAALELAAVFNQYQTLASQLNVTPALLTLYQTLELPLAAVLMRMEQVGVRIDCQELAVLSEEFAARAAVLATQAHDCAGQVFNLNSPQQVSTVLFDQLKLTSQTKTRGGARSTAESVLEQLADEGEQLPRLILNYRTLTKLRSTYTDKLPRLINPMTGRIHTHYQQTTVVTGRLSSTDPNLQNIPIRGEEGRRIRRAFIPAAGYQLLAADYSQIELRLMAHLSNDERLLTAFAQGEDIHRATAAEVFEIPLAEVTPDQRHTAKAINFGLLYGMSAFGIARTLGIERSAAQEYHERYFARYPAVQALIEQVRTQAIDNGYVTTLFGRRLWIPDLNHSNQQRRRAAERAAINAPLQGSAADIIKRAMIAVDEWIIRAQFPARLILQVHDELVFEVTADAATEACQMIRQLMENAASLTVPLRVEIGVSDNWEAAH</sequence>
<dbReference type="InterPro" id="IPR029060">
    <property type="entry name" value="PIN-like_dom_sf"/>
</dbReference>
<dbReference type="InterPro" id="IPR002298">
    <property type="entry name" value="DNA_polymerase_A"/>
</dbReference>
<evidence type="ECO:0000259" key="17">
    <source>
        <dbReference type="SMART" id="SM00482"/>
    </source>
</evidence>
<dbReference type="SMART" id="SM00482">
    <property type="entry name" value="POLAc"/>
    <property type="match status" value="1"/>
</dbReference>
<dbReference type="SMART" id="SM00279">
    <property type="entry name" value="HhH2"/>
    <property type="match status" value="1"/>
</dbReference>
<comment type="catalytic activity">
    <reaction evidence="13 15">
        <text>DNA(n) + a 2'-deoxyribonucleoside 5'-triphosphate = DNA(n+1) + diphosphate</text>
        <dbReference type="Rhea" id="RHEA:22508"/>
        <dbReference type="Rhea" id="RHEA-COMP:17339"/>
        <dbReference type="Rhea" id="RHEA-COMP:17340"/>
        <dbReference type="ChEBI" id="CHEBI:33019"/>
        <dbReference type="ChEBI" id="CHEBI:61560"/>
        <dbReference type="ChEBI" id="CHEBI:173112"/>
        <dbReference type="EC" id="2.7.7.7"/>
    </reaction>
</comment>
<dbReference type="FunFam" id="1.10.150.20:FF:000003">
    <property type="entry name" value="DNA polymerase I"/>
    <property type="match status" value="1"/>
</dbReference>
<evidence type="ECO:0000256" key="14">
    <source>
        <dbReference type="NCBIfam" id="TIGR00593"/>
    </source>
</evidence>
<dbReference type="InterPro" id="IPR002421">
    <property type="entry name" value="5-3_exonuclease"/>
</dbReference>
<evidence type="ECO:0000256" key="10">
    <source>
        <dbReference type="ARBA" id="ARBA00022932"/>
    </source>
</evidence>
<organism evidence="18 19">
    <name type="scientific">Thiospirillum jenense</name>
    <dbReference type="NCBI Taxonomy" id="1653858"/>
    <lineage>
        <taxon>Bacteria</taxon>
        <taxon>Pseudomonadati</taxon>
        <taxon>Pseudomonadota</taxon>
        <taxon>Gammaproteobacteria</taxon>
        <taxon>Chromatiales</taxon>
        <taxon>Chromatiaceae</taxon>
        <taxon>Thiospirillum</taxon>
    </lineage>
</organism>
<keyword evidence="12 15" id="KW-0234">DNA repair</keyword>
<evidence type="ECO:0000313" key="18">
    <source>
        <dbReference type="EMBL" id="MBB1124913.1"/>
    </source>
</evidence>
<reference evidence="18 19" key="1">
    <citation type="journal article" date="2020" name="Arch. Microbiol.">
        <title>The genome sequence of the giant phototrophic gammaproteobacterium Thiospirillum jenense gives insight into its physiological properties and phylogenetic relationships.</title>
        <authorList>
            <person name="Imhoff J.F."/>
            <person name="Meyer T.E."/>
            <person name="Kyndt J.A."/>
        </authorList>
    </citation>
    <scope>NUCLEOTIDE SEQUENCE [LARGE SCALE GENOMIC DNA]</scope>
    <source>
        <strain evidence="18 19">DSM 216</strain>
    </source>
</reference>
<comment type="subunit">
    <text evidence="2">Single-chain monomer with multiple functions.</text>
</comment>
<feature type="domain" description="5'-3' exonuclease" evidence="16">
    <location>
        <begin position="5"/>
        <end position="260"/>
    </location>
</feature>
<proteinExistence type="inferred from homology"/>
<name>A0A839H3T4_9GAMM</name>
<dbReference type="InterPro" id="IPR020045">
    <property type="entry name" value="DNA_polI_H3TH"/>
</dbReference>
<dbReference type="FunFam" id="1.10.150.20:FF:000002">
    <property type="entry name" value="DNA polymerase I"/>
    <property type="match status" value="1"/>
</dbReference>
<dbReference type="SUPFAM" id="SSF53098">
    <property type="entry name" value="Ribonuclease H-like"/>
    <property type="match status" value="1"/>
</dbReference>
<dbReference type="Gene3D" id="1.10.150.20">
    <property type="entry name" value="5' to 3' exonuclease, C-terminal subdomain"/>
    <property type="match status" value="2"/>
</dbReference>
<dbReference type="SUPFAM" id="SSF56672">
    <property type="entry name" value="DNA/RNA polymerases"/>
    <property type="match status" value="1"/>
</dbReference>
<evidence type="ECO:0000256" key="11">
    <source>
        <dbReference type="ARBA" id="ARBA00023125"/>
    </source>
</evidence>
<keyword evidence="5 15" id="KW-0808">Transferase</keyword>
<dbReference type="Gene3D" id="3.30.70.370">
    <property type="match status" value="1"/>
</dbReference>
<keyword evidence="15" id="KW-0378">Hydrolase</keyword>
<evidence type="ECO:0000256" key="9">
    <source>
        <dbReference type="ARBA" id="ARBA00022763"/>
    </source>
</evidence>
<dbReference type="CDD" id="cd09859">
    <property type="entry name" value="PIN_53EXO"/>
    <property type="match status" value="1"/>
</dbReference>
<evidence type="ECO:0000313" key="19">
    <source>
        <dbReference type="Proteomes" id="UP000548632"/>
    </source>
</evidence>
<feature type="domain" description="DNA-directed DNA polymerase family A palm" evidence="17">
    <location>
        <begin position="659"/>
        <end position="865"/>
    </location>
</feature>